<protein>
    <submittedName>
        <fullName evidence="1">DUF1330 domain-containing protein</fullName>
    </submittedName>
</protein>
<dbReference type="Proteomes" id="UP000746690">
    <property type="component" value="Unassembled WGS sequence"/>
</dbReference>
<evidence type="ECO:0000313" key="1">
    <source>
        <dbReference type="EMBL" id="NMH89636.1"/>
    </source>
</evidence>
<dbReference type="RefSeq" id="WP_169676791.1">
    <property type="nucleotide sequence ID" value="NZ_JABBHF010000014.1"/>
</dbReference>
<gene>
    <name evidence="1" type="ORF">HHX25_19170</name>
</gene>
<dbReference type="PANTHER" id="PTHR40257:SF1">
    <property type="entry name" value="DUF1330 DOMAIN-CONTAINING PROTEIN"/>
    <property type="match status" value="1"/>
</dbReference>
<comment type="caution">
    <text evidence="1">The sequence shown here is derived from an EMBL/GenBank/DDBJ whole genome shotgun (WGS) entry which is preliminary data.</text>
</comment>
<dbReference type="EMBL" id="JABBHF010000014">
    <property type="protein sequence ID" value="NMH89636.1"/>
    <property type="molecule type" value="Genomic_DNA"/>
</dbReference>
<reference evidence="1 2" key="1">
    <citation type="submission" date="2020-04" db="EMBL/GenBank/DDBJ databases">
        <title>A Flavivirga sp. nov.</title>
        <authorList>
            <person name="Sun X."/>
        </authorList>
    </citation>
    <scope>NUCLEOTIDE SEQUENCE [LARGE SCALE GENOMIC DNA]</scope>
    <source>
        <strain evidence="1 2">Y03</strain>
    </source>
</reference>
<proteinExistence type="predicted"/>
<keyword evidence="2" id="KW-1185">Reference proteome</keyword>
<dbReference type="PANTHER" id="PTHR40257">
    <property type="match status" value="1"/>
</dbReference>
<organism evidence="1 2">
    <name type="scientific">Flavivirga algicola</name>
    <dbReference type="NCBI Taxonomy" id="2729136"/>
    <lineage>
        <taxon>Bacteria</taxon>
        <taxon>Pseudomonadati</taxon>
        <taxon>Bacteroidota</taxon>
        <taxon>Flavobacteriia</taxon>
        <taxon>Flavobacteriales</taxon>
        <taxon>Flavobacteriaceae</taxon>
        <taxon>Flavivirga</taxon>
    </lineage>
</organism>
<sequence length="140" mass="16098">MKKYIEVSQEAGMEFYQKFHQKGKIVMLNLLKFRKIADYSELKAIAPEKEISGEEAYKFYMAHTLPFLEKAGSKVLFYGESGSFVIGPTDEKWDMVLLVEHASVSKFMEFAQNEAYLKYAGHRTASLEDSRLLPITQLNI</sequence>
<dbReference type="SUPFAM" id="SSF54909">
    <property type="entry name" value="Dimeric alpha+beta barrel"/>
    <property type="match status" value="1"/>
</dbReference>
<evidence type="ECO:0000313" key="2">
    <source>
        <dbReference type="Proteomes" id="UP000746690"/>
    </source>
</evidence>
<name>A0ABX1S1C8_9FLAO</name>
<accession>A0ABX1S1C8</accession>
<dbReference type="InterPro" id="IPR011008">
    <property type="entry name" value="Dimeric_a/b-barrel"/>
</dbReference>
<dbReference type="Gene3D" id="3.30.70.100">
    <property type="match status" value="1"/>
</dbReference>